<dbReference type="Pfam" id="PF04883">
    <property type="entry name" value="HK97-gp10_like"/>
    <property type="match status" value="1"/>
</dbReference>
<dbReference type="AlphaFoldDB" id="A0A0R1UC94"/>
<dbReference type="PATRIC" id="fig|1423783.4.peg.2458"/>
<organism evidence="1 2">
    <name type="scientific">Lacticaseibacillus pantheris DSM 15945 = JCM 12539 = NBRC 106106</name>
    <dbReference type="NCBI Taxonomy" id="1423783"/>
    <lineage>
        <taxon>Bacteria</taxon>
        <taxon>Bacillati</taxon>
        <taxon>Bacillota</taxon>
        <taxon>Bacilli</taxon>
        <taxon>Lactobacillales</taxon>
        <taxon>Lactobacillaceae</taxon>
        <taxon>Lacticaseibacillus</taxon>
    </lineage>
</organism>
<dbReference type="EMBL" id="AZFJ01000003">
    <property type="protein sequence ID" value="KRL88627.1"/>
    <property type="molecule type" value="Genomic_DNA"/>
</dbReference>
<gene>
    <name evidence="1" type="ORF">FC50_GL002387</name>
</gene>
<reference evidence="1 2" key="1">
    <citation type="journal article" date="2015" name="Genome Announc.">
        <title>Expanding the biotechnology potential of lactobacilli through comparative genomics of 213 strains and associated genera.</title>
        <authorList>
            <person name="Sun Z."/>
            <person name="Harris H.M."/>
            <person name="McCann A."/>
            <person name="Guo C."/>
            <person name="Argimon S."/>
            <person name="Zhang W."/>
            <person name="Yang X."/>
            <person name="Jeffery I.B."/>
            <person name="Cooney J.C."/>
            <person name="Kagawa T.F."/>
            <person name="Liu W."/>
            <person name="Song Y."/>
            <person name="Salvetti E."/>
            <person name="Wrobel A."/>
            <person name="Rasinkangas P."/>
            <person name="Parkhill J."/>
            <person name="Rea M.C."/>
            <person name="O'Sullivan O."/>
            <person name="Ritari J."/>
            <person name="Douillard F.P."/>
            <person name="Paul Ross R."/>
            <person name="Yang R."/>
            <person name="Briner A.E."/>
            <person name="Felis G.E."/>
            <person name="de Vos W.M."/>
            <person name="Barrangou R."/>
            <person name="Klaenhammer T.R."/>
            <person name="Caufield P.W."/>
            <person name="Cui Y."/>
            <person name="Zhang H."/>
            <person name="O'Toole P.W."/>
        </authorList>
    </citation>
    <scope>NUCLEOTIDE SEQUENCE [LARGE SCALE GENOMIC DNA]</scope>
    <source>
        <strain evidence="1 2">DSM 15945</strain>
    </source>
</reference>
<comment type="caution">
    <text evidence="1">The sequence shown here is derived from an EMBL/GenBank/DDBJ whole genome shotgun (WGS) entry which is preliminary data.</text>
</comment>
<dbReference type="STRING" id="1423783.FC50_GL002387"/>
<dbReference type="Proteomes" id="UP000051922">
    <property type="component" value="Unassembled WGS sequence"/>
</dbReference>
<sequence length="135" mass="15017">MNLDEQLDSFVKQVGKTIPNDAQKREMTKAGADVLVDRLKTATREKHYQQGRDTSKVKHLADSVDAESLDETDQKVGYETAEASGINHARIARLLNDGWKGHPGDHFHSLALKQAEPDVFKAEQAEYQKITGGDD</sequence>
<dbReference type="InterPro" id="IPR010064">
    <property type="entry name" value="HK97-gp10_tail"/>
</dbReference>
<name>A0A0R1UC94_9LACO</name>
<dbReference type="OrthoDB" id="2146187at2"/>
<proteinExistence type="predicted"/>
<protein>
    <recommendedName>
        <fullName evidence="3">HK97 gp10 family phage protein</fullName>
    </recommendedName>
</protein>
<evidence type="ECO:0000313" key="2">
    <source>
        <dbReference type="Proteomes" id="UP000051922"/>
    </source>
</evidence>
<accession>A0A0R1UC94</accession>
<evidence type="ECO:0000313" key="1">
    <source>
        <dbReference type="EMBL" id="KRL88627.1"/>
    </source>
</evidence>
<evidence type="ECO:0008006" key="3">
    <source>
        <dbReference type="Google" id="ProtNLM"/>
    </source>
</evidence>
<dbReference type="RefSeq" id="WP_054651496.1">
    <property type="nucleotide sequence ID" value="NZ_AZFJ01000003.1"/>
</dbReference>
<keyword evidence="2" id="KW-1185">Reference proteome</keyword>